<evidence type="ECO:0000259" key="1">
    <source>
        <dbReference type="Pfam" id="PF00535"/>
    </source>
</evidence>
<dbReference type="STRING" id="1189612.A33Q_3704"/>
<dbReference type="eggNOG" id="COG1216">
    <property type="taxonomic scope" value="Bacteria"/>
</dbReference>
<dbReference type="SUPFAM" id="SSF53448">
    <property type="entry name" value="Nucleotide-diphospho-sugar transferases"/>
    <property type="match status" value="1"/>
</dbReference>
<dbReference type="Gene3D" id="3.90.550.10">
    <property type="entry name" value="Spore Coat Polysaccharide Biosynthesis Protein SpsA, Chain A"/>
    <property type="match status" value="1"/>
</dbReference>
<dbReference type="InterPro" id="IPR001173">
    <property type="entry name" value="Glyco_trans_2-like"/>
</dbReference>
<dbReference type="GO" id="GO:0016758">
    <property type="term" value="F:hexosyltransferase activity"/>
    <property type="evidence" value="ECO:0007669"/>
    <property type="project" value="UniProtKB-ARBA"/>
</dbReference>
<reference evidence="2 3" key="1">
    <citation type="journal article" date="2013" name="Genome Announc.">
        <title>Draft Genome Sequence of Indibacter alkaliphilus Strain LW1T, Isolated from Lonar Lake, a Haloalkaline Lake in the Buldana District of Maharashtra, India.</title>
        <authorList>
            <person name="Singh A."/>
            <person name="Kumar Jangir P."/>
            <person name="Sharma R."/>
            <person name="Singh A."/>
            <person name="Kumar Pinnaka A."/>
            <person name="Shivaji S."/>
        </authorList>
    </citation>
    <scope>NUCLEOTIDE SEQUENCE [LARGE SCALE GENOMIC DNA]</scope>
    <source>
        <strain evidence="3">CCUG 57479 / KCTC 22604 / LW1</strain>
    </source>
</reference>
<proteinExistence type="predicted"/>
<dbReference type="EMBL" id="ALWO02000045">
    <property type="protein sequence ID" value="EOZ93758.1"/>
    <property type="molecule type" value="Genomic_DNA"/>
</dbReference>
<evidence type="ECO:0000313" key="2">
    <source>
        <dbReference type="EMBL" id="EOZ93758.1"/>
    </source>
</evidence>
<name>S2DV68_INDAL</name>
<evidence type="ECO:0000313" key="3">
    <source>
        <dbReference type="Proteomes" id="UP000006073"/>
    </source>
</evidence>
<dbReference type="OrthoDB" id="9815829at2"/>
<accession>S2DV68</accession>
<dbReference type="Proteomes" id="UP000006073">
    <property type="component" value="Unassembled WGS sequence"/>
</dbReference>
<keyword evidence="3" id="KW-1185">Reference proteome</keyword>
<protein>
    <submittedName>
        <fullName evidence="2">Glycosyltransferase</fullName>
    </submittedName>
</protein>
<dbReference type="Pfam" id="PF00535">
    <property type="entry name" value="Glycos_transf_2"/>
    <property type="match status" value="1"/>
</dbReference>
<feature type="domain" description="Glycosyltransferase 2-like" evidence="1">
    <location>
        <begin position="6"/>
        <end position="137"/>
    </location>
</feature>
<dbReference type="CDD" id="cd00761">
    <property type="entry name" value="Glyco_tranf_GTA_type"/>
    <property type="match status" value="1"/>
</dbReference>
<dbReference type="AlphaFoldDB" id="S2DV68"/>
<dbReference type="PANTHER" id="PTHR22916">
    <property type="entry name" value="GLYCOSYLTRANSFERASE"/>
    <property type="match status" value="1"/>
</dbReference>
<comment type="caution">
    <text evidence="2">The sequence shown here is derived from an EMBL/GenBank/DDBJ whole genome shotgun (WGS) entry which is preliminary data.</text>
</comment>
<gene>
    <name evidence="2" type="ORF">A33Q_3704</name>
</gene>
<dbReference type="InterPro" id="IPR029044">
    <property type="entry name" value="Nucleotide-diphossugar_trans"/>
</dbReference>
<sequence>MNLGVSIILPNFNHSLFLGQRIESALNQTYQDFELILLDDASTDSSWEILQLYQSHEKVSYCLQNETNSGSPFKQWKKGIDLAKYDWIWIAESDDYSDLHFLEKIIDFIKSENLDMAYCQTYDVDEKDNVLVDRIEWTSNFDPNIWVDDWVLNGRDIIVNYLQFKNVIPNASACVFNKNLIHQKDWDILINMKICGDWLFWLSISKNATIGFLSSHLNYFRYHLAVTRNHDNEVKRMSRIYEEFIVLGFIKNKYNLTSHKIEEAYEKWFSFFKISDPYLHKRFYDANLFKSKFSFLLSFNFFKIQSYLKRHFSKK</sequence>
<organism evidence="2 3">
    <name type="scientific">Indibacter alkaliphilus (strain CCUG 57479 / KCTC 22604 / LW1)</name>
    <dbReference type="NCBI Taxonomy" id="1189612"/>
    <lineage>
        <taxon>Bacteria</taxon>
        <taxon>Pseudomonadati</taxon>
        <taxon>Bacteroidota</taxon>
        <taxon>Cytophagia</taxon>
        <taxon>Cytophagales</taxon>
        <taxon>Cyclobacteriaceae</taxon>
    </lineage>
</organism>
<dbReference type="PANTHER" id="PTHR22916:SF3">
    <property type="entry name" value="UDP-GLCNAC:BETAGAL BETA-1,3-N-ACETYLGLUCOSAMINYLTRANSFERASE-LIKE PROTEIN 1"/>
    <property type="match status" value="1"/>
</dbReference>
<dbReference type="RefSeq" id="WP_009033644.1">
    <property type="nucleotide sequence ID" value="NZ_ALWO02000045.1"/>
</dbReference>